<dbReference type="AlphaFoldDB" id="A0A1W1Z759"/>
<dbReference type="Proteomes" id="UP000192738">
    <property type="component" value="Unassembled WGS sequence"/>
</dbReference>
<name>A0A1W1Z759_9FIRM</name>
<evidence type="ECO:0000313" key="2">
    <source>
        <dbReference type="Proteomes" id="UP000192738"/>
    </source>
</evidence>
<dbReference type="EMBL" id="FWXI01000003">
    <property type="protein sequence ID" value="SMC43961.1"/>
    <property type="molecule type" value="Genomic_DNA"/>
</dbReference>
<keyword evidence="2" id="KW-1185">Reference proteome</keyword>
<reference evidence="1 2" key="1">
    <citation type="submission" date="2017-04" db="EMBL/GenBank/DDBJ databases">
        <authorList>
            <person name="Afonso C.L."/>
            <person name="Miller P.J."/>
            <person name="Scott M.A."/>
            <person name="Spackman E."/>
            <person name="Goraichik I."/>
            <person name="Dimitrov K.M."/>
            <person name="Suarez D.L."/>
            <person name="Swayne D.E."/>
        </authorList>
    </citation>
    <scope>NUCLEOTIDE SEQUENCE [LARGE SCALE GENOMIC DNA]</scope>
    <source>
        <strain evidence="1 2">DSM 5090</strain>
    </source>
</reference>
<sequence length="39" mass="4468">MQISVPPTVGDELVTDTNKRYTVVKVEENRAYARFVEVI</sequence>
<evidence type="ECO:0008006" key="3">
    <source>
        <dbReference type="Google" id="ProtNLM"/>
    </source>
</evidence>
<evidence type="ECO:0000313" key="1">
    <source>
        <dbReference type="EMBL" id="SMC43961.1"/>
    </source>
</evidence>
<organism evidence="1 2">
    <name type="scientific">Sporomusa malonica</name>
    <dbReference type="NCBI Taxonomy" id="112901"/>
    <lineage>
        <taxon>Bacteria</taxon>
        <taxon>Bacillati</taxon>
        <taxon>Bacillota</taxon>
        <taxon>Negativicutes</taxon>
        <taxon>Selenomonadales</taxon>
        <taxon>Sporomusaceae</taxon>
        <taxon>Sporomusa</taxon>
    </lineage>
</organism>
<gene>
    <name evidence="1" type="ORF">SAMN04488500_10331</name>
</gene>
<protein>
    <recommendedName>
        <fullName evidence="3">TRAM domain-containing protein</fullName>
    </recommendedName>
</protein>
<accession>A0A1W1Z759</accession>
<proteinExistence type="predicted"/>